<organism evidence="2 3">
    <name type="scientific">Bacteroides intestinalis</name>
    <dbReference type="NCBI Taxonomy" id="329854"/>
    <lineage>
        <taxon>Bacteria</taxon>
        <taxon>Pseudomonadati</taxon>
        <taxon>Bacteroidota</taxon>
        <taxon>Bacteroidia</taxon>
        <taxon>Bacteroidales</taxon>
        <taxon>Bacteroidaceae</taxon>
        <taxon>Bacteroides</taxon>
    </lineage>
</organism>
<comment type="caution">
    <text evidence="2">The sequence shown here is derived from an EMBL/GenBank/DDBJ whole genome shotgun (WGS) entry which is preliminary data.</text>
</comment>
<feature type="transmembrane region" description="Helical" evidence="1">
    <location>
        <begin position="51"/>
        <end position="75"/>
    </location>
</feature>
<protein>
    <submittedName>
        <fullName evidence="2">Uncharacterized protein</fullName>
    </submittedName>
</protein>
<keyword evidence="1" id="KW-0472">Membrane</keyword>
<proteinExistence type="predicted"/>
<evidence type="ECO:0000313" key="2">
    <source>
        <dbReference type="EMBL" id="RGV50593.1"/>
    </source>
</evidence>
<keyword evidence="1" id="KW-0812">Transmembrane</keyword>
<evidence type="ECO:0000256" key="1">
    <source>
        <dbReference type="SAM" id="Phobius"/>
    </source>
</evidence>
<dbReference type="Proteomes" id="UP000283850">
    <property type="component" value="Unassembled WGS sequence"/>
</dbReference>
<accession>A0A412XZ97</accession>
<keyword evidence="1" id="KW-1133">Transmembrane helix</keyword>
<gene>
    <name evidence="2" type="ORF">DWW10_17635</name>
</gene>
<dbReference type="EMBL" id="QRZF01000014">
    <property type="protein sequence ID" value="RGV50593.1"/>
    <property type="molecule type" value="Genomic_DNA"/>
</dbReference>
<dbReference type="AlphaFoldDB" id="A0A412XZ97"/>
<sequence length="77" mass="8638">MLYKPGIEEEKLCIIMNCAEYIKHLDNPMYGHEKSKSHFFIADLDNGPGGFIHYAIATVSCLTLLSIPTMFIVMASN</sequence>
<reference evidence="2 3" key="1">
    <citation type="submission" date="2018-08" db="EMBL/GenBank/DDBJ databases">
        <title>A genome reference for cultivated species of the human gut microbiota.</title>
        <authorList>
            <person name="Zou Y."/>
            <person name="Xue W."/>
            <person name="Luo G."/>
        </authorList>
    </citation>
    <scope>NUCLEOTIDE SEQUENCE [LARGE SCALE GENOMIC DNA]</scope>
    <source>
        <strain evidence="2 3">AF14-32</strain>
    </source>
</reference>
<name>A0A412XZ97_9BACE</name>
<evidence type="ECO:0000313" key="3">
    <source>
        <dbReference type="Proteomes" id="UP000283850"/>
    </source>
</evidence>